<keyword evidence="3 10" id="KW-0997">Cell inner membrane</keyword>
<feature type="binding site" evidence="10">
    <location>
        <position position="8"/>
    </location>
    <ligand>
        <name>Mn(2+)</name>
        <dbReference type="ChEBI" id="CHEBI:29035"/>
        <label>1</label>
    </ligand>
</feature>
<comment type="similarity">
    <text evidence="10">Belongs to the LpxH family.</text>
</comment>
<feature type="binding site" evidence="10">
    <location>
        <begin position="77"/>
        <end position="78"/>
    </location>
    <ligand>
        <name>substrate</name>
    </ligand>
</feature>
<accession>A0A2A4WXK4</accession>
<comment type="cofactor">
    <cofactor evidence="10">
        <name>Mn(2+)</name>
        <dbReference type="ChEBI" id="CHEBI:29035"/>
    </cofactor>
    <text evidence="10">Binds 2 Mn(2+) ions per subunit in a binuclear metal center.</text>
</comment>
<dbReference type="GO" id="GO:0030145">
    <property type="term" value="F:manganese ion binding"/>
    <property type="evidence" value="ECO:0007669"/>
    <property type="project" value="UniProtKB-UniRule"/>
</dbReference>
<evidence type="ECO:0000256" key="8">
    <source>
        <dbReference type="ARBA" id="ARBA00023136"/>
    </source>
</evidence>
<evidence type="ECO:0000256" key="7">
    <source>
        <dbReference type="ARBA" id="ARBA00023098"/>
    </source>
</evidence>
<protein>
    <recommendedName>
        <fullName evidence="10">UDP-2,3-diacylglucosamine hydrolase</fullName>
        <ecNumber evidence="10">3.6.1.54</ecNumber>
    </recommendedName>
    <alternativeName>
        <fullName evidence="10">UDP-2,3-diacylglucosamine diphosphatase</fullName>
    </alternativeName>
</protein>
<dbReference type="NCBIfam" id="TIGR01854">
    <property type="entry name" value="lipid_A_lpxH"/>
    <property type="match status" value="1"/>
</dbReference>
<feature type="binding site" evidence="10">
    <location>
        <position position="39"/>
    </location>
    <ligand>
        <name>Mn(2+)</name>
        <dbReference type="ChEBI" id="CHEBI:29035"/>
        <label>1</label>
    </ligand>
</feature>
<comment type="function">
    <text evidence="10">Hydrolyzes the pyrophosphate bond of UDP-2,3-diacylglucosamine to yield 2,3-diacylglucosamine 1-phosphate (lipid X) and UMP by catalyzing the attack of water at the alpha-P atom. Involved in the biosynthesis of lipid A, a phosphorylated glycolipid that anchors the lipopolysaccharide to the outer membrane of the cell.</text>
</comment>
<evidence type="ECO:0000256" key="2">
    <source>
        <dbReference type="ARBA" id="ARBA00022516"/>
    </source>
</evidence>
<dbReference type="AlphaFoldDB" id="A0A2A4WXK4"/>
<dbReference type="UniPathway" id="UPA00359">
    <property type="reaction ID" value="UER00480"/>
</dbReference>
<keyword evidence="9 10" id="KW-0464">Manganese</keyword>
<dbReference type="InterPro" id="IPR004843">
    <property type="entry name" value="Calcineurin-like_PHP"/>
</dbReference>
<dbReference type="InterPro" id="IPR043461">
    <property type="entry name" value="LpxH-like"/>
</dbReference>
<feature type="binding site" evidence="10">
    <location>
        <position position="39"/>
    </location>
    <ligand>
        <name>Mn(2+)</name>
        <dbReference type="ChEBI" id="CHEBI:29035"/>
        <label>2</label>
    </ligand>
</feature>
<evidence type="ECO:0000313" key="12">
    <source>
        <dbReference type="EMBL" id="PCI74956.1"/>
    </source>
</evidence>
<comment type="caution">
    <text evidence="12">The sequence shown here is derived from an EMBL/GenBank/DDBJ whole genome shotgun (WGS) entry which is preliminary data.</text>
</comment>
<evidence type="ECO:0000256" key="6">
    <source>
        <dbReference type="ARBA" id="ARBA00022801"/>
    </source>
</evidence>
<dbReference type="GO" id="GO:0009245">
    <property type="term" value="P:lipid A biosynthetic process"/>
    <property type="evidence" value="ECO:0007669"/>
    <property type="project" value="UniProtKB-UniRule"/>
</dbReference>
<evidence type="ECO:0000256" key="4">
    <source>
        <dbReference type="ARBA" id="ARBA00022556"/>
    </source>
</evidence>
<feature type="binding site" evidence="10">
    <location>
        <position position="158"/>
    </location>
    <ligand>
        <name>substrate</name>
    </ligand>
</feature>
<evidence type="ECO:0000256" key="3">
    <source>
        <dbReference type="ARBA" id="ARBA00022519"/>
    </source>
</evidence>
<dbReference type="PANTHER" id="PTHR34990:SF1">
    <property type="entry name" value="UDP-2,3-DIACYLGLUCOSAMINE HYDROLASE"/>
    <property type="match status" value="1"/>
</dbReference>
<dbReference type="EMBL" id="NVUL01000087">
    <property type="protein sequence ID" value="PCI74956.1"/>
    <property type="molecule type" value="Genomic_DNA"/>
</dbReference>
<dbReference type="GO" id="GO:0019897">
    <property type="term" value="C:extrinsic component of plasma membrane"/>
    <property type="evidence" value="ECO:0007669"/>
    <property type="project" value="UniProtKB-UniRule"/>
</dbReference>
<evidence type="ECO:0000313" key="13">
    <source>
        <dbReference type="Proteomes" id="UP000218767"/>
    </source>
</evidence>
<evidence type="ECO:0000256" key="5">
    <source>
        <dbReference type="ARBA" id="ARBA00022723"/>
    </source>
</evidence>
<keyword evidence="6 10" id="KW-0378">Hydrolase</keyword>
<dbReference type="CDD" id="cd07398">
    <property type="entry name" value="MPP_YbbF-LpxH"/>
    <property type="match status" value="1"/>
</dbReference>
<feature type="binding site" evidence="10">
    <location>
        <position position="193"/>
    </location>
    <ligand>
        <name>Mn(2+)</name>
        <dbReference type="ChEBI" id="CHEBI:29035"/>
        <label>2</label>
    </ligand>
</feature>
<evidence type="ECO:0000259" key="11">
    <source>
        <dbReference type="Pfam" id="PF00149"/>
    </source>
</evidence>
<comment type="pathway">
    <text evidence="10">Glycolipid biosynthesis; lipid IV(A) biosynthesis; lipid IV(A) from (3R)-3-hydroxytetradecanoyl-[acyl-carrier-protein] and UDP-N-acetyl-alpha-D-glucosamine: step 4/6.</text>
</comment>
<feature type="binding site" evidence="10">
    <location>
        <position position="195"/>
    </location>
    <ligand>
        <name>Mn(2+)</name>
        <dbReference type="ChEBI" id="CHEBI:29035"/>
        <label>1</label>
    </ligand>
</feature>
<comment type="subcellular location">
    <subcellularLocation>
        <location evidence="10">Cell inner membrane</location>
        <topology evidence="10">Peripheral membrane protein</topology>
        <orientation evidence="10">Cytoplasmic side</orientation>
    </subcellularLocation>
</comment>
<feature type="binding site" evidence="10">
    <location>
        <position position="6"/>
    </location>
    <ligand>
        <name>Mn(2+)</name>
        <dbReference type="ChEBI" id="CHEBI:29035"/>
        <label>1</label>
    </ligand>
</feature>
<feature type="domain" description="Calcineurin-like phosphoesterase" evidence="11">
    <location>
        <begin position="2"/>
        <end position="197"/>
    </location>
</feature>
<feature type="binding site" evidence="10">
    <location>
        <position position="165"/>
    </location>
    <ligand>
        <name>substrate</name>
    </ligand>
</feature>
<dbReference type="PANTHER" id="PTHR34990">
    <property type="entry name" value="UDP-2,3-DIACYLGLUCOSAMINE HYDROLASE-RELATED"/>
    <property type="match status" value="1"/>
</dbReference>
<proteinExistence type="inferred from homology"/>
<gene>
    <name evidence="10" type="primary">lpxH</name>
    <name evidence="12" type="ORF">COB20_14040</name>
</gene>
<organism evidence="12 13">
    <name type="scientific">SAR86 cluster bacterium</name>
    <dbReference type="NCBI Taxonomy" id="2030880"/>
    <lineage>
        <taxon>Bacteria</taxon>
        <taxon>Pseudomonadati</taxon>
        <taxon>Pseudomonadota</taxon>
        <taxon>Gammaproteobacteria</taxon>
        <taxon>SAR86 cluster</taxon>
    </lineage>
</organism>
<dbReference type="NCBIfam" id="NF003743">
    <property type="entry name" value="PRK05340.1"/>
    <property type="match status" value="1"/>
</dbReference>
<dbReference type="Pfam" id="PF00149">
    <property type="entry name" value="Metallophos"/>
    <property type="match status" value="1"/>
</dbReference>
<comment type="catalytic activity">
    <reaction evidence="10">
        <text>UDP-2-N,3-O-bis[(3R)-3-hydroxytetradecanoyl]-alpha-D-glucosamine + H2O = 2-N,3-O-bis[(3R)-3-hydroxytetradecanoyl]-alpha-D-glucosaminyl 1-phosphate + UMP + 2 H(+)</text>
        <dbReference type="Rhea" id="RHEA:25213"/>
        <dbReference type="ChEBI" id="CHEBI:15377"/>
        <dbReference type="ChEBI" id="CHEBI:15378"/>
        <dbReference type="ChEBI" id="CHEBI:57865"/>
        <dbReference type="ChEBI" id="CHEBI:57957"/>
        <dbReference type="ChEBI" id="CHEBI:78847"/>
        <dbReference type="EC" id="3.6.1.54"/>
    </reaction>
</comment>
<keyword evidence="4 10" id="KW-0441">Lipid A biosynthesis</keyword>
<evidence type="ECO:0000256" key="10">
    <source>
        <dbReference type="HAMAP-Rule" id="MF_00575"/>
    </source>
</evidence>
<keyword evidence="2 10" id="KW-0444">Lipid biosynthesis</keyword>
<dbReference type="InterPro" id="IPR010138">
    <property type="entry name" value="UDP-diacylglucosamine_Hdrlase"/>
</dbReference>
<dbReference type="Gene3D" id="3.60.21.10">
    <property type="match status" value="1"/>
</dbReference>
<evidence type="ECO:0000256" key="9">
    <source>
        <dbReference type="ARBA" id="ARBA00023211"/>
    </source>
</evidence>
<name>A0A2A4WXK4_9GAMM</name>
<evidence type="ECO:0000256" key="1">
    <source>
        <dbReference type="ARBA" id="ARBA00022475"/>
    </source>
</evidence>
<dbReference type="GO" id="GO:0005737">
    <property type="term" value="C:cytoplasm"/>
    <property type="evidence" value="ECO:0007669"/>
    <property type="project" value="InterPro"/>
</dbReference>
<feature type="binding site" evidence="10">
    <location>
        <position position="162"/>
    </location>
    <ligand>
        <name>substrate</name>
    </ligand>
</feature>
<feature type="binding site" evidence="10">
    <location>
        <position position="193"/>
    </location>
    <ligand>
        <name>substrate</name>
    </ligand>
</feature>
<keyword evidence="5 10" id="KW-0479">Metal-binding</keyword>
<dbReference type="EC" id="3.6.1.54" evidence="10"/>
<dbReference type="InterPro" id="IPR029052">
    <property type="entry name" value="Metallo-depent_PP-like"/>
</dbReference>
<feature type="binding site" evidence="10">
    <location>
        <position position="120"/>
    </location>
    <ligand>
        <name>substrate</name>
    </ligand>
</feature>
<feature type="binding site" evidence="10">
    <location>
        <position position="112"/>
    </location>
    <ligand>
        <name>Mn(2+)</name>
        <dbReference type="ChEBI" id="CHEBI:29035"/>
        <label>2</label>
    </ligand>
</feature>
<dbReference type="GO" id="GO:0008758">
    <property type="term" value="F:UDP-2,3-diacylglucosamine hydrolase activity"/>
    <property type="evidence" value="ECO:0007669"/>
    <property type="project" value="UniProtKB-UniRule"/>
</dbReference>
<dbReference type="SUPFAM" id="SSF56300">
    <property type="entry name" value="Metallo-dependent phosphatases"/>
    <property type="match status" value="1"/>
</dbReference>
<keyword evidence="1 10" id="KW-1003">Cell membrane</keyword>
<dbReference type="HAMAP" id="MF_00575">
    <property type="entry name" value="LpxH"/>
    <property type="match status" value="1"/>
</dbReference>
<feature type="binding site" evidence="10">
    <location>
        <position position="77"/>
    </location>
    <ligand>
        <name>Mn(2+)</name>
        <dbReference type="ChEBI" id="CHEBI:29035"/>
        <label>2</label>
    </ligand>
</feature>
<keyword evidence="7 10" id="KW-0443">Lipid metabolism</keyword>
<dbReference type="Proteomes" id="UP000218767">
    <property type="component" value="Unassembled WGS sequence"/>
</dbReference>
<reference evidence="13" key="1">
    <citation type="submission" date="2017-08" db="EMBL/GenBank/DDBJ databases">
        <title>A dynamic microbial community with high functional redundancy inhabits the cold, oxic subseafloor aquifer.</title>
        <authorList>
            <person name="Tully B.J."/>
            <person name="Wheat C.G."/>
            <person name="Glazer B.T."/>
            <person name="Huber J.A."/>
        </authorList>
    </citation>
    <scope>NUCLEOTIDE SEQUENCE [LARGE SCALE GENOMIC DNA]</scope>
</reference>
<keyword evidence="8 10" id="KW-0472">Membrane</keyword>
<sequence length="238" mass="26590">MLLISDLHLEQGRPDITAALYAFLERNTATCGALYILGDLFEVWIGDDDVSELSTAVANALNSFHEAGADIFILHGNRDFLLGASYAASCGATLMDDSTVIDTPSGPALVLHGDDLCTDDIEYIEFRNTVRQESWQQDFLSKTLSERRAFADQARQQSQQATSTKENAIMDVNAASVEQRLRETEQKLMIHGHTHRPQVHELELGENKAQRVVLGDWDSHGWFAEIDEKGLRLEKFPL</sequence>